<dbReference type="PANTHER" id="PTHR13929:SF0">
    <property type="entry name" value="UBIA PRENYLTRANSFERASE DOMAIN-CONTAINING PROTEIN 1"/>
    <property type="match status" value="1"/>
</dbReference>
<reference evidence="10" key="2">
    <citation type="submission" date="2020-09" db="EMBL/GenBank/DDBJ databases">
        <authorList>
            <person name="Sun Q."/>
            <person name="Kim S."/>
        </authorList>
    </citation>
    <scope>NUCLEOTIDE SEQUENCE</scope>
    <source>
        <strain evidence="10">KCTC 12988</strain>
    </source>
</reference>
<comment type="catalytic activity">
    <reaction evidence="8">
        <text>an all-trans-polyprenyl diphosphate + 1,4-dihydroxy-2-naphthoate + H(+) = a 2-demethylmenaquinol + CO2 + diphosphate</text>
        <dbReference type="Rhea" id="RHEA:26478"/>
        <dbReference type="Rhea" id="RHEA-COMP:9563"/>
        <dbReference type="Rhea" id="RHEA-COMP:9564"/>
        <dbReference type="ChEBI" id="CHEBI:11173"/>
        <dbReference type="ChEBI" id="CHEBI:15378"/>
        <dbReference type="ChEBI" id="CHEBI:16526"/>
        <dbReference type="ChEBI" id="CHEBI:33019"/>
        <dbReference type="ChEBI" id="CHEBI:55437"/>
        <dbReference type="ChEBI" id="CHEBI:58914"/>
        <dbReference type="EC" id="2.5.1.74"/>
    </reaction>
</comment>
<evidence type="ECO:0000313" key="11">
    <source>
        <dbReference type="Proteomes" id="UP000644507"/>
    </source>
</evidence>
<protein>
    <recommendedName>
        <fullName evidence="8 9">1,4-dihydroxy-2-naphthoate octaprenyltransferase</fullName>
        <shortName evidence="8">DHNA-octaprenyltransferase</shortName>
        <ecNumber evidence="8 9">2.5.1.74</ecNumber>
    </recommendedName>
</protein>
<accession>A0A918TP74</accession>
<evidence type="ECO:0000256" key="8">
    <source>
        <dbReference type="HAMAP-Rule" id="MF_01937"/>
    </source>
</evidence>
<evidence type="ECO:0000256" key="9">
    <source>
        <dbReference type="NCBIfam" id="TIGR00751"/>
    </source>
</evidence>
<feature type="transmembrane region" description="Helical" evidence="8">
    <location>
        <begin position="113"/>
        <end position="129"/>
    </location>
</feature>
<feature type="transmembrane region" description="Helical" evidence="8">
    <location>
        <begin position="166"/>
        <end position="187"/>
    </location>
</feature>
<dbReference type="InterPro" id="IPR044878">
    <property type="entry name" value="UbiA_sf"/>
</dbReference>
<gene>
    <name evidence="8 10" type="primary">menA</name>
    <name evidence="10" type="ORF">GCM10007100_15920</name>
</gene>
<dbReference type="AlphaFoldDB" id="A0A918TP74"/>
<dbReference type="GO" id="GO:0046428">
    <property type="term" value="F:1,4-dihydroxy-2-naphthoate polyprenyltransferase activity"/>
    <property type="evidence" value="ECO:0007669"/>
    <property type="project" value="UniProtKB-UniRule"/>
</dbReference>
<feature type="transmembrane region" description="Helical" evidence="8">
    <location>
        <begin position="241"/>
        <end position="260"/>
    </location>
</feature>
<organism evidence="10 11">
    <name type="scientific">Roseibacillus persicicus</name>
    <dbReference type="NCBI Taxonomy" id="454148"/>
    <lineage>
        <taxon>Bacteria</taxon>
        <taxon>Pseudomonadati</taxon>
        <taxon>Verrucomicrobiota</taxon>
        <taxon>Verrucomicrobiia</taxon>
        <taxon>Verrucomicrobiales</taxon>
        <taxon>Verrucomicrobiaceae</taxon>
        <taxon>Roseibacillus</taxon>
    </lineage>
</organism>
<dbReference type="PANTHER" id="PTHR13929">
    <property type="entry name" value="1,4-DIHYDROXY-2-NAPHTHOATE OCTAPRENYLTRANSFERASE"/>
    <property type="match status" value="1"/>
</dbReference>
<feature type="transmembrane region" description="Helical" evidence="8">
    <location>
        <begin position="35"/>
        <end position="57"/>
    </location>
</feature>
<comment type="caution">
    <text evidence="10">The sequence shown here is derived from an EMBL/GenBank/DDBJ whole genome shotgun (WGS) entry which is preliminary data.</text>
</comment>
<dbReference type="PIRSF" id="PIRSF005355">
    <property type="entry name" value="UBIAD1"/>
    <property type="match status" value="1"/>
</dbReference>
<evidence type="ECO:0000313" key="10">
    <source>
        <dbReference type="EMBL" id="GHC50645.1"/>
    </source>
</evidence>
<keyword evidence="3 8" id="KW-1003">Cell membrane</keyword>
<evidence type="ECO:0000256" key="2">
    <source>
        <dbReference type="ARBA" id="ARBA00022428"/>
    </source>
</evidence>
<comment type="similarity">
    <text evidence="8">Belongs to the MenA family. Type 1 subfamily.</text>
</comment>
<keyword evidence="11" id="KW-1185">Reference proteome</keyword>
<comment type="subcellular location">
    <subcellularLocation>
        <location evidence="8">Cell membrane</location>
        <topology evidence="8">Multi-pass membrane protein</topology>
    </subcellularLocation>
    <subcellularLocation>
        <location evidence="1">Membrane</location>
        <topology evidence="1">Multi-pass membrane protein</topology>
    </subcellularLocation>
</comment>
<proteinExistence type="inferred from homology"/>
<feature type="transmembrane region" description="Helical" evidence="8">
    <location>
        <begin position="136"/>
        <end position="160"/>
    </location>
</feature>
<feature type="transmembrane region" description="Helical" evidence="8">
    <location>
        <begin position="89"/>
        <end position="107"/>
    </location>
</feature>
<dbReference type="RefSeq" id="WP_189569402.1">
    <property type="nucleotide sequence ID" value="NZ_BMXI01000006.1"/>
</dbReference>
<evidence type="ECO:0000256" key="3">
    <source>
        <dbReference type="ARBA" id="ARBA00022475"/>
    </source>
</evidence>
<dbReference type="GO" id="GO:0005886">
    <property type="term" value="C:plasma membrane"/>
    <property type="evidence" value="ECO:0007669"/>
    <property type="project" value="UniProtKB-SubCell"/>
</dbReference>
<keyword evidence="5 8" id="KW-0812">Transmembrane</keyword>
<dbReference type="CDD" id="cd13962">
    <property type="entry name" value="PT_UbiA_UBIAD1"/>
    <property type="match status" value="1"/>
</dbReference>
<evidence type="ECO:0000256" key="6">
    <source>
        <dbReference type="ARBA" id="ARBA00022989"/>
    </source>
</evidence>
<name>A0A918TP74_9BACT</name>
<keyword evidence="7 8" id="KW-0472">Membrane</keyword>
<keyword evidence="6 8" id="KW-1133">Transmembrane helix</keyword>
<dbReference type="EC" id="2.5.1.74" evidence="8 9"/>
<dbReference type="EMBL" id="BMXI01000006">
    <property type="protein sequence ID" value="GHC50645.1"/>
    <property type="molecule type" value="Genomic_DNA"/>
</dbReference>
<dbReference type="InterPro" id="IPR004657">
    <property type="entry name" value="MenA"/>
</dbReference>
<dbReference type="InterPro" id="IPR000537">
    <property type="entry name" value="UbiA_prenyltransferase"/>
</dbReference>
<evidence type="ECO:0000256" key="7">
    <source>
        <dbReference type="ARBA" id="ARBA00023136"/>
    </source>
</evidence>
<dbReference type="Pfam" id="PF01040">
    <property type="entry name" value="UbiA"/>
    <property type="match status" value="1"/>
</dbReference>
<dbReference type="PROSITE" id="PS51257">
    <property type="entry name" value="PROKAR_LIPOPROTEIN"/>
    <property type="match status" value="1"/>
</dbReference>
<dbReference type="InterPro" id="IPR026046">
    <property type="entry name" value="UBIAD1"/>
</dbReference>
<keyword evidence="4 8" id="KW-0808">Transferase</keyword>
<evidence type="ECO:0000256" key="1">
    <source>
        <dbReference type="ARBA" id="ARBA00004141"/>
    </source>
</evidence>
<dbReference type="GO" id="GO:0009234">
    <property type="term" value="P:menaquinone biosynthetic process"/>
    <property type="evidence" value="ECO:0007669"/>
    <property type="project" value="UniProtKB-UniRule"/>
</dbReference>
<dbReference type="GO" id="GO:0042371">
    <property type="term" value="P:vitamin K biosynthetic process"/>
    <property type="evidence" value="ECO:0007669"/>
    <property type="project" value="TreeGrafter"/>
</dbReference>
<dbReference type="Proteomes" id="UP000644507">
    <property type="component" value="Unassembled WGS sequence"/>
</dbReference>
<comment type="function">
    <text evidence="8">Conversion of 1,4-dihydroxy-2-naphthoate (DHNA) to demethylmenaquinone (DMK).</text>
</comment>
<evidence type="ECO:0000256" key="5">
    <source>
        <dbReference type="ARBA" id="ARBA00022692"/>
    </source>
</evidence>
<dbReference type="NCBIfam" id="TIGR00751">
    <property type="entry name" value="menA"/>
    <property type="match status" value="1"/>
</dbReference>
<dbReference type="HAMAP" id="MF_01937">
    <property type="entry name" value="MenA_1"/>
    <property type="match status" value="1"/>
</dbReference>
<dbReference type="Gene3D" id="1.10.357.140">
    <property type="entry name" value="UbiA prenyltransferase"/>
    <property type="match status" value="1"/>
</dbReference>
<reference evidence="10" key="1">
    <citation type="journal article" date="2014" name="Int. J. Syst. Evol. Microbiol.">
        <title>Complete genome sequence of Corynebacterium casei LMG S-19264T (=DSM 44701T), isolated from a smear-ripened cheese.</title>
        <authorList>
            <consortium name="US DOE Joint Genome Institute (JGI-PGF)"/>
            <person name="Walter F."/>
            <person name="Albersmeier A."/>
            <person name="Kalinowski J."/>
            <person name="Ruckert C."/>
        </authorList>
    </citation>
    <scope>NUCLEOTIDE SEQUENCE</scope>
    <source>
        <strain evidence="10">KCTC 12988</strain>
    </source>
</reference>
<evidence type="ECO:0000256" key="4">
    <source>
        <dbReference type="ARBA" id="ARBA00022679"/>
    </source>
</evidence>
<feature type="transmembrane region" description="Helical" evidence="8">
    <location>
        <begin position="275"/>
        <end position="295"/>
    </location>
</feature>
<comment type="pathway">
    <text evidence="8">Quinol/quinone metabolism; menaquinone biosynthesis; menaquinol from 1,4-dihydroxy-2-naphthoate: step 1/2.</text>
</comment>
<sequence>MLKSLLLAARPKTLPAAIVPVWVGCVLAWKATGSFSWLLALATVGSAICIQIATNFFNDAIDDAKGADTEARLGPTRVTASGLLSRKTVYLLATMFLVAAAFCAWPLIAARGWVLLAIGIPSLFLAYGYTGGPFPLAYLGLGEIFVVLFFGIIAVTGTVFVQTGLFFPQAAWLGLTVGCLSAVLITINNLRDIEEDTASNKRTLAVRWGFEKASNLIRIEYLVAIVSFYIARKVQLGEPPITDMFFAVLILAFPAIRVVSSVKENGPSPALNGQLALAGAHLLIFALGWQMLALFSRGG</sequence>
<keyword evidence="2 8" id="KW-0474">Menaquinone biosynthesis</keyword>